<dbReference type="Gene3D" id="3.30.70.270">
    <property type="match status" value="1"/>
</dbReference>
<evidence type="ECO:0000313" key="2">
    <source>
        <dbReference type="Proteomes" id="UP000325315"/>
    </source>
</evidence>
<protein>
    <submittedName>
        <fullName evidence="1">Transposon Ty3-I Gag-Pol polyprotein</fullName>
    </submittedName>
</protein>
<dbReference type="EMBL" id="SMMG02000007">
    <property type="protein sequence ID" value="KAA3466558.1"/>
    <property type="molecule type" value="Genomic_DNA"/>
</dbReference>
<organism evidence="1 2">
    <name type="scientific">Gossypium australe</name>
    <dbReference type="NCBI Taxonomy" id="47621"/>
    <lineage>
        <taxon>Eukaryota</taxon>
        <taxon>Viridiplantae</taxon>
        <taxon>Streptophyta</taxon>
        <taxon>Embryophyta</taxon>
        <taxon>Tracheophyta</taxon>
        <taxon>Spermatophyta</taxon>
        <taxon>Magnoliopsida</taxon>
        <taxon>eudicotyledons</taxon>
        <taxon>Gunneridae</taxon>
        <taxon>Pentapetalae</taxon>
        <taxon>rosids</taxon>
        <taxon>malvids</taxon>
        <taxon>Malvales</taxon>
        <taxon>Malvaceae</taxon>
        <taxon>Malvoideae</taxon>
        <taxon>Gossypium</taxon>
    </lineage>
</organism>
<sequence>MLKNTIGWTIDDIKGINTSFCEHKIRLDEGKRHVVDTQPRLNPTMKEVVKKELLKWLDAGIVCAISDITSWKVCSNYQKLNDANFLLPFINQMFDRLARKDYYCFLDGYSGYNQIAIHPDN</sequence>
<keyword evidence="2" id="KW-1185">Reference proteome</keyword>
<dbReference type="SUPFAM" id="SSF56672">
    <property type="entry name" value="DNA/RNA polymerases"/>
    <property type="match status" value="1"/>
</dbReference>
<dbReference type="Proteomes" id="UP000325315">
    <property type="component" value="Unassembled WGS sequence"/>
</dbReference>
<comment type="caution">
    <text evidence="1">The sequence shown here is derived from an EMBL/GenBank/DDBJ whole genome shotgun (WGS) entry which is preliminary data.</text>
</comment>
<dbReference type="PANTHER" id="PTHR24559">
    <property type="entry name" value="TRANSPOSON TY3-I GAG-POL POLYPROTEIN"/>
    <property type="match status" value="1"/>
</dbReference>
<dbReference type="OrthoDB" id="1738562at2759"/>
<name>A0A5B6VBP3_9ROSI</name>
<gene>
    <name evidence="1" type="ORF">EPI10_001642</name>
</gene>
<reference evidence="1" key="1">
    <citation type="submission" date="2019-08" db="EMBL/GenBank/DDBJ databases">
        <authorList>
            <person name="Liu F."/>
        </authorList>
    </citation>
    <scope>NUCLEOTIDE SEQUENCE [LARGE SCALE GENOMIC DNA]</scope>
    <source>
        <strain evidence="1">PA1801</strain>
        <tissue evidence="1">Leaf</tissue>
    </source>
</reference>
<dbReference type="InterPro" id="IPR053134">
    <property type="entry name" value="RNA-dir_DNA_polymerase"/>
</dbReference>
<dbReference type="InterPro" id="IPR043502">
    <property type="entry name" value="DNA/RNA_pol_sf"/>
</dbReference>
<dbReference type="PANTHER" id="PTHR24559:SF432">
    <property type="entry name" value="RNA-DIRECTED DNA POLYMERASE HOMOLOG"/>
    <property type="match status" value="1"/>
</dbReference>
<evidence type="ECO:0000313" key="1">
    <source>
        <dbReference type="EMBL" id="KAA3466558.1"/>
    </source>
</evidence>
<dbReference type="InterPro" id="IPR043128">
    <property type="entry name" value="Rev_trsase/Diguanyl_cyclase"/>
</dbReference>
<accession>A0A5B6VBP3</accession>
<proteinExistence type="predicted"/>
<dbReference type="AlphaFoldDB" id="A0A5B6VBP3"/>